<organism evidence="3 4">
    <name type="scientific">Aspergillus bertholletiae</name>
    <dbReference type="NCBI Taxonomy" id="1226010"/>
    <lineage>
        <taxon>Eukaryota</taxon>
        <taxon>Fungi</taxon>
        <taxon>Dikarya</taxon>
        <taxon>Ascomycota</taxon>
        <taxon>Pezizomycotina</taxon>
        <taxon>Eurotiomycetes</taxon>
        <taxon>Eurotiomycetidae</taxon>
        <taxon>Eurotiales</taxon>
        <taxon>Aspergillaceae</taxon>
        <taxon>Aspergillus</taxon>
        <taxon>Aspergillus subgen. Circumdati</taxon>
    </lineage>
</organism>
<evidence type="ECO:0000313" key="3">
    <source>
        <dbReference type="EMBL" id="KAE8372183.1"/>
    </source>
</evidence>
<sequence length="420" mass="48854">MGRKEAVKAAKLTLVNPWKQHSWRHYFRALLRQCSYLPDPVAKCNLHDYVVQRFRRYVIEESRPWIRWDAERQIVLFNEAKDTLSLLKRANAGYSKPLEKVIRIAYGRKGRRRKELLNALIAPDIPANNTAVEEALERPEKYEDGWEPPTIVMELLKSQQNNGILSQLNIRQVKHLEPPIPKKCIWGDGVAKSRRRNIRKDWYTDVLDHLLPPLPDPDLGILKGLVSGKTPWNPPEWRKPVNLSARQKKIKRLTRSYLRTLLRDGPVKGPTFREYSKGRPHIITRRFMQRIWRRTLCLIPRMGWDESSKKPIFTWDPAKPTPRLGIPGGPEIFEDVDEQGKVTAKPTGMLPGEVWDRGRKPYIETPFELGLEPKHELNEPSSNRPYDLDTFGVQSKKSFNKPAGKPSRMLSDKSSRKRDH</sequence>
<evidence type="ECO:0000256" key="1">
    <source>
        <dbReference type="SAM" id="MobiDB-lite"/>
    </source>
</evidence>
<dbReference type="Pfam" id="PF20263">
    <property type="entry name" value="LYRM2-like"/>
    <property type="match status" value="1"/>
</dbReference>
<dbReference type="AlphaFoldDB" id="A0A5N7AR23"/>
<dbReference type="CDD" id="cd20273">
    <property type="entry name" value="Complex1_LYR_unchar"/>
    <property type="match status" value="1"/>
</dbReference>
<keyword evidence="4" id="KW-1185">Reference proteome</keyword>
<dbReference type="InterPro" id="IPR046896">
    <property type="entry name" value="Cup1-like_N"/>
</dbReference>
<dbReference type="OrthoDB" id="5521299at2759"/>
<feature type="region of interest" description="Disordered" evidence="1">
    <location>
        <begin position="371"/>
        <end position="420"/>
    </location>
</feature>
<gene>
    <name evidence="3" type="ORF">BDV26DRAFT_107133</name>
</gene>
<dbReference type="Proteomes" id="UP000326198">
    <property type="component" value="Unassembled WGS sequence"/>
</dbReference>
<evidence type="ECO:0000313" key="4">
    <source>
        <dbReference type="Proteomes" id="UP000326198"/>
    </source>
</evidence>
<accession>A0A5N7AR23</accession>
<reference evidence="3 4" key="1">
    <citation type="submission" date="2019-04" db="EMBL/GenBank/DDBJ databases">
        <title>Friends and foes A comparative genomics studyof 23 Aspergillus species from section Flavi.</title>
        <authorList>
            <consortium name="DOE Joint Genome Institute"/>
            <person name="Kjaerbolling I."/>
            <person name="Vesth T."/>
            <person name="Frisvad J.C."/>
            <person name="Nybo J.L."/>
            <person name="Theobald S."/>
            <person name="Kildgaard S."/>
            <person name="Isbrandt T."/>
            <person name="Kuo A."/>
            <person name="Sato A."/>
            <person name="Lyhne E.K."/>
            <person name="Kogle M.E."/>
            <person name="Wiebenga A."/>
            <person name="Kun R.S."/>
            <person name="Lubbers R.J."/>
            <person name="Makela M.R."/>
            <person name="Barry K."/>
            <person name="Chovatia M."/>
            <person name="Clum A."/>
            <person name="Daum C."/>
            <person name="Haridas S."/>
            <person name="He G."/>
            <person name="LaButti K."/>
            <person name="Lipzen A."/>
            <person name="Mondo S."/>
            <person name="Riley R."/>
            <person name="Salamov A."/>
            <person name="Simmons B.A."/>
            <person name="Magnuson J.K."/>
            <person name="Henrissat B."/>
            <person name="Mortensen U.H."/>
            <person name="Larsen T.O."/>
            <person name="Devries R.P."/>
            <person name="Grigoriev I.V."/>
            <person name="Machida M."/>
            <person name="Baker S.E."/>
            <person name="Andersen M.R."/>
        </authorList>
    </citation>
    <scope>NUCLEOTIDE SEQUENCE [LARGE SCALE GENOMIC DNA]</scope>
    <source>
        <strain evidence="3 4">IBT 29228</strain>
    </source>
</reference>
<protein>
    <recommendedName>
        <fullName evidence="2">LYR motif-containing protein Cup1-like N-terminal domain-containing protein</fullName>
    </recommendedName>
</protein>
<proteinExistence type="predicted"/>
<name>A0A5N7AR23_9EURO</name>
<evidence type="ECO:0000259" key="2">
    <source>
        <dbReference type="Pfam" id="PF20263"/>
    </source>
</evidence>
<feature type="domain" description="LYR motif-containing protein Cup1-like N-terminal" evidence="2">
    <location>
        <begin position="27"/>
        <end position="117"/>
    </location>
</feature>
<dbReference type="EMBL" id="ML736372">
    <property type="protein sequence ID" value="KAE8372183.1"/>
    <property type="molecule type" value="Genomic_DNA"/>
</dbReference>